<dbReference type="SMART" id="SM00456">
    <property type="entry name" value="WW"/>
    <property type="match status" value="1"/>
</dbReference>
<dbReference type="Pfam" id="PF00595">
    <property type="entry name" value="PDZ"/>
    <property type="match status" value="1"/>
</dbReference>
<dbReference type="PROSITE" id="PS50057">
    <property type="entry name" value="FERM_3"/>
    <property type="match status" value="1"/>
</dbReference>
<dbReference type="SUPFAM" id="SSF50156">
    <property type="entry name" value="PDZ domain-like"/>
    <property type="match status" value="1"/>
</dbReference>
<feature type="region of interest" description="Disordered" evidence="1">
    <location>
        <begin position="668"/>
        <end position="701"/>
    </location>
</feature>
<dbReference type="InterPro" id="IPR035963">
    <property type="entry name" value="FERM_2"/>
</dbReference>
<feature type="region of interest" description="Disordered" evidence="1">
    <location>
        <begin position="582"/>
        <end position="631"/>
    </location>
</feature>
<feature type="domain" description="FERM" evidence="3">
    <location>
        <begin position="204"/>
        <end position="540"/>
    </location>
</feature>
<dbReference type="SUPFAM" id="SSF51045">
    <property type="entry name" value="WW domain"/>
    <property type="match status" value="1"/>
</dbReference>
<dbReference type="EMBL" id="JAVFWL010000003">
    <property type="protein sequence ID" value="KAK6744490.1"/>
    <property type="molecule type" value="Genomic_DNA"/>
</dbReference>
<dbReference type="InterPro" id="IPR036020">
    <property type="entry name" value="WW_dom_sf"/>
</dbReference>
<dbReference type="Gene3D" id="1.20.80.10">
    <property type="match status" value="1"/>
</dbReference>
<feature type="compositionally biased region" description="Low complexity" evidence="1">
    <location>
        <begin position="668"/>
        <end position="682"/>
    </location>
</feature>
<organism evidence="5 6">
    <name type="scientific">Necator americanus</name>
    <name type="common">Human hookworm</name>
    <dbReference type="NCBI Taxonomy" id="51031"/>
    <lineage>
        <taxon>Eukaryota</taxon>
        <taxon>Metazoa</taxon>
        <taxon>Ecdysozoa</taxon>
        <taxon>Nematoda</taxon>
        <taxon>Chromadorea</taxon>
        <taxon>Rhabditida</taxon>
        <taxon>Rhabditina</taxon>
        <taxon>Rhabditomorpha</taxon>
        <taxon>Strongyloidea</taxon>
        <taxon>Ancylostomatidae</taxon>
        <taxon>Bunostominae</taxon>
        <taxon>Necator</taxon>
    </lineage>
</organism>
<evidence type="ECO:0000313" key="5">
    <source>
        <dbReference type="EMBL" id="KAK6744490.1"/>
    </source>
</evidence>
<dbReference type="InterPro" id="IPR001478">
    <property type="entry name" value="PDZ"/>
</dbReference>
<gene>
    <name evidence="5" type="primary">Necator_chrIII.g12059</name>
    <name evidence="5" type="ORF">RB195_011293</name>
</gene>
<protein>
    <recommendedName>
        <fullName evidence="7">FERM central domain protein</fullName>
    </recommendedName>
</protein>
<dbReference type="Gene3D" id="2.30.42.10">
    <property type="match status" value="1"/>
</dbReference>
<evidence type="ECO:0000259" key="4">
    <source>
        <dbReference type="PROSITE" id="PS50106"/>
    </source>
</evidence>
<dbReference type="InterPro" id="IPR001202">
    <property type="entry name" value="WW_dom"/>
</dbReference>
<proteinExistence type="predicted"/>
<dbReference type="InterPro" id="IPR014352">
    <property type="entry name" value="FERM/acyl-CoA-bd_prot_sf"/>
</dbReference>
<name>A0ABR1D2L5_NECAM</name>
<evidence type="ECO:0000259" key="2">
    <source>
        <dbReference type="PROSITE" id="PS50020"/>
    </source>
</evidence>
<evidence type="ECO:0008006" key="7">
    <source>
        <dbReference type="Google" id="ProtNLM"/>
    </source>
</evidence>
<dbReference type="InterPro" id="IPR000299">
    <property type="entry name" value="FERM_domain"/>
</dbReference>
<dbReference type="CDD" id="cd14473">
    <property type="entry name" value="FERM_B-lobe"/>
    <property type="match status" value="1"/>
</dbReference>
<comment type="caution">
    <text evidence="5">The sequence shown here is derived from an EMBL/GenBank/DDBJ whole genome shotgun (WGS) entry which is preliminary data.</text>
</comment>
<feature type="compositionally biased region" description="Polar residues" evidence="1">
    <location>
        <begin position="613"/>
        <end position="629"/>
    </location>
</feature>
<dbReference type="PROSITE" id="PS50020">
    <property type="entry name" value="WW_DOMAIN_2"/>
    <property type="match status" value="1"/>
</dbReference>
<dbReference type="Pfam" id="PF21989">
    <property type="entry name" value="RA_2"/>
    <property type="match status" value="1"/>
</dbReference>
<feature type="domain" description="WW" evidence="2">
    <location>
        <begin position="49"/>
        <end position="82"/>
    </location>
</feature>
<dbReference type="SMART" id="SM00228">
    <property type="entry name" value="PDZ"/>
    <property type="match status" value="1"/>
</dbReference>
<dbReference type="CDD" id="cd00201">
    <property type="entry name" value="WW"/>
    <property type="match status" value="1"/>
</dbReference>
<dbReference type="Proteomes" id="UP001303046">
    <property type="component" value="Unassembled WGS sequence"/>
</dbReference>
<dbReference type="PANTHER" id="PTHR46221:SF3">
    <property type="entry name" value="FERM AND PDZ DOMAIN-CONTAINING PROTEIN 4"/>
    <property type="match status" value="1"/>
</dbReference>
<dbReference type="InterPro" id="IPR036034">
    <property type="entry name" value="PDZ_sf"/>
</dbReference>
<dbReference type="InterPro" id="IPR029071">
    <property type="entry name" value="Ubiquitin-like_domsf"/>
</dbReference>
<evidence type="ECO:0000313" key="6">
    <source>
        <dbReference type="Proteomes" id="UP001303046"/>
    </source>
</evidence>
<dbReference type="PANTHER" id="PTHR46221">
    <property type="entry name" value="FERM AND PDZ DOMAIN-CONTAINING PROTEIN FAMILY MEMBER"/>
    <property type="match status" value="1"/>
</dbReference>
<dbReference type="Pfam" id="PF00397">
    <property type="entry name" value="WW"/>
    <property type="match status" value="1"/>
</dbReference>
<dbReference type="InterPro" id="IPR019749">
    <property type="entry name" value="Band_41_domain"/>
</dbReference>
<accession>A0ABR1D2L5</accession>
<dbReference type="PROSITE" id="PS50106">
    <property type="entry name" value="PDZ"/>
    <property type="match status" value="1"/>
</dbReference>
<dbReference type="SUPFAM" id="SSF54236">
    <property type="entry name" value="Ubiquitin-like"/>
    <property type="match status" value="1"/>
</dbReference>
<sequence>MIKSRSLNFPCSQTQRISCSGSVDEIRALIHTTRTSHWEPPWASWKCRLGLPYGWEQAKDDSGNIYFIDHINRTTTYSDPRESAAPEGPRTVKLRRRPEIGFGFVAAGQHPTVIQFVSAEGPSDGLLYANDQILAVNGTDVRQETKDNVVAMVRSAEDELELTVEQLPLRPRSSRRSCRVRFTDRVLVASVPDAATDFPPPLPNALRVYLENGQTRSFKYDDTTTVRDILNSIFSKLQLRAKSHFALAMEYSLGARSSRVSLLRPDTKIDEMIRMPNSDHIRCVFRFAFIPKDIEALWLEDPRALDYYYQQCTADVVRGRYAFEMRYEACIRLAALHMQQVAVESHLLKENNTVSLTRLETEYGMNSFLPSILLENVKRREIRKHIRYYLKRDSAKLSENLARQANCGGLQQSLLLMRVTDTSVSLRVRYLDLLAHLPTFGGRGFSVTFKESQIDMIMQIDPRAGLLVRHPGKTGRPTISIDYDLIDHLVVRRESEISSLISIRLKSNPDQGLEFLVDKDDIDDLVVYICGYQLIHCNRNLTCDIDDSPPPKLEPPTNPPPYSAVHTVIPCGWNYSSDINSSEQSLDLTTDPPPYELANSFADSHNEKKEDATANTSCRPSPSPRQNSETARKLLRATDSLLTKNSQKLQKKEILSPIVSRSVRLLDSVSDSSDADDSSWSSPVRSPFLENEPRNHLNGSPEQHIFHSGRRESIETLIGSVNAQQVPNLESLILLYQESNGVNPKSSKFDRNGIAKMIQSKDVERNSDLTPSIEIPSAPMASIEEEMAISQITAAS</sequence>
<dbReference type="Gene3D" id="2.20.70.10">
    <property type="match status" value="1"/>
</dbReference>
<dbReference type="PROSITE" id="PS01159">
    <property type="entry name" value="WW_DOMAIN_1"/>
    <property type="match status" value="1"/>
</dbReference>
<evidence type="ECO:0000259" key="3">
    <source>
        <dbReference type="PROSITE" id="PS50057"/>
    </source>
</evidence>
<dbReference type="SMART" id="SM00295">
    <property type="entry name" value="B41"/>
    <property type="match status" value="1"/>
</dbReference>
<feature type="domain" description="PDZ" evidence="4">
    <location>
        <begin position="91"/>
        <end position="168"/>
    </location>
</feature>
<dbReference type="Gene3D" id="3.10.20.90">
    <property type="entry name" value="Phosphatidylinositol 3-kinase Catalytic Subunit, Chain A, domain 1"/>
    <property type="match status" value="1"/>
</dbReference>
<keyword evidence="6" id="KW-1185">Reference proteome</keyword>
<dbReference type="InterPro" id="IPR019748">
    <property type="entry name" value="FERM_central"/>
</dbReference>
<reference evidence="5 6" key="1">
    <citation type="submission" date="2023-08" db="EMBL/GenBank/DDBJ databases">
        <title>A Necator americanus chromosomal reference genome.</title>
        <authorList>
            <person name="Ilik V."/>
            <person name="Petrzelkova K.J."/>
            <person name="Pardy F."/>
            <person name="Fuh T."/>
            <person name="Niatou-Singa F.S."/>
            <person name="Gouil Q."/>
            <person name="Baker L."/>
            <person name="Ritchie M.E."/>
            <person name="Jex A.R."/>
            <person name="Gazzola D."/>
            <person name="Li H."/>
            <person name="Toshio Fujiwara R."/>
            <person name="Zhan B."/>
            <person name="Aroian R.V."/>
            <person name="Pafco B."/>
            <person name="Schwarz E.M."/>
        </authorList>
    </citation>
    <scope>NUCLEOTIDE SEQUENCE [LARGE SCALE GENOMIC DNA]</scope>
    <source>
        <strain evidence="5 6">Aroian</strain>
        <tissue evidence="5">Whole animal</tissue>
    </source>
</reference>
<dbReference type="SUPFAM" id="SSF47031">
    <property type="entry name" value="Second domain of FERM"/>
    <property type="match status" value="1"/>
</dbReference>
<evidence type="ECO:0000256" key="1">
    <source>
        <dbReference type="SAM" id="MobiDB-lite"/>
    </source>
</evidence>
<dbReference type="Pfam" id="PF00373">
    <property type="entry name" value="FERM_M"/>
    <property type="match status" value="1"/>
</dbReference>